<keyword evidence="3" id="KW-0472">Membrane</keyword>
<reference evidence="4" key="1">
    <citation type="submission" date="2022-06" db="EMBL/GenBank/DDBJ databases">
        <title>Genome public.</title>
        <authorList>
            <person name="Sun Q."/>
        </authorList>
    </citation>
    <scope>NUCLEOTIDE SEQUENCE</scope>
    <source>
        <strain evidence="4">CWNU-1</strain>
    </source>
</reference>
<evidence type="ECO:0000256" key="3">
    <source>
        <dbReference type="SAM" id="Phobius"/>
    </source>
</evidence>
<dbReference type="Proteomes" id="UP001431429">
    <property type="component" value="Unassembled WGS sequence"/>
</dbReference>
<evidence type="ECO:0000256" key="1">
    <source>
        <dbReference type="SAM" id="Coils"/>
    </source>
</evidence>
<name>A0ABT0V1F3_9ACTN</name>
<dbReference type="Gene3D" id="3.40.50.300">
    <property type="entry name" value="P-loop containing nucleotide triphosphate hydrolases"/>
    <property type="match status" value="1"/>
</dbReference>
<protein>
    <submittedName>
        <fullName evidence="4">Uncharacterized protein</fullName>
    </submittedName>
</protein>
<feature type="compositionally biased region" description="Basic and acidic residues" evidence="2">
    <location>
        <begin position="28"/>
        <end position="47"/>
    </location>
</feature>
<keyword evidence="3" id="KW-1133">Transmembrane helix</keyword>
<keyword evidence="3" id="KW-0812">Transmembrane</keyword>
<evidence type="ECO:0000256" key="2">
    <source>
        <dbReference type="SAM" id="MobiDB-lite"/>
    </source>
</evidence>
<sequence>MSTTHHPRPVGGMEPYEGEYVYAEVLDDDHPGPRTDTQEDDRERSSDRWQGARKAARHAATAARVIAGQTLPGLRHGWAATIHWTTLAYMTDEEIRRRLVKHHLDTYTEQRDDTRTDIERLNKKAQKMAREAVDFGLTPEEAARLRSTNGELKRRARAGQVLAKVPFDVRMVQPTPEQIRRYRTTRGLGRFAGIIIPAGLATLGLVLAAPAAGLFALPLLAGAAWWLGHHPLALTQRALPADLVGPRELEPLPAEKTTVDHGLGVEDSSEEELRPFPIRDADTTEEAEEALRRAIIHEGGNIEAVTGGRREPWGWSARVVFASGSPDDLNEPATYKALITLLKLRRNGLLIEADPDHGDTCTVRMILTNPFSPELVGPVPYRAPRSMSIVDIADYGVAMDATPLAFSMAGLMLLMVADSGGGKSGVMLALGEVATACVDAAVINIDPAGTGIGDLEPAIALNACMDDDKICAVLDFLLAWCSARARQRAAYGWGNKWRVTREHPAICVFLDEWPQLSDRAKKLWIRFLLLGRKEALWGYGGSQYGTKDYLGEAIGPKLSAKMIGASRRIDVTELLGAGALAEGYRADLIQAATHTAINDAGQIYAHGLPGMPNKPMRYQVREISPAYAHRVATERAAGLPDLTHTLTEAGLHDDWNQLQKICNTTPGAPGDTQAEVPEILRLIHEAFVHESNPDFLTMDQIHDHLRKADPKEWGDWDDRDDVSRLRELGKKLSRLLGKAGVDLSTERIVELDAQPRGYYLAAVEAALNPPA</sequence>
<feature type="coiled-coil region" evidence="1">
    <location>
        <begin position="104"/>
        <end position="131"/>
    </location>
</feature>
<dbReference type="EMBL" id="JAMQAW010000115">
    <property type="protein sequence ID" value="MCM2394341.1"/>
    <property type="molecule type" value="Genomic_DNA"/>
</dbReference>
<keyword evidence="1" id="KW-0175">Coiled coil</keyword>
<feature type="region of interest" description="Disordered" evidence="2">
    <location>
        <begin position="25"/>
        <end position="47"/>
    </location>
</feature>
<dbReference type="RefSeq" id="WP_250924621.1">
    <property type="nucleotide sequence ID" value="NZ_JAMQAW010000115.1"/>
</dbReference>
<dbReference type="InterPro" id="IPR027417">
    <property type="entry name" value="P-loop_NTPase"/>
</dbReference>
<evidence type="ECO:0000313" key="4">
    <source>
        <dbReference type="EMBL" id="MCM2394341.1"/>
    </source>
</evidence>
<gene>
    <name evidence="4" type="ORF">NBG84_39780</name>
</gene>
<feature type="transmembrane region" description="Helical" evidence="3">
    <location>
        <begin position="194"/>
        <end position="227"/>
    </location>
</feature>
<proteinExistence type="predicted"/>
<evidence type="ECO:0000313" key="5">
    <source>
        <dbReference type="Proteomes" id="UP001431429"/>
    </source>
</evidence>
<keyword evidence="5" id="KW-1185">Reference proteome</keyword>
<comment type="caution">
    <text evidence="4">The sequence shown here is derived from an EMBL/GenBank/DDBJ whole genome shotgun (WGS) entry which is preliminary data.</text>
</comment>
<organism evidence="4 5">
    <name type="scientific">Streptomyces albipurpureus</name>
    <dbReference type="NCBI Taxonomy" id="2897419"/>
    <lineage>
        <taxon>Bacteria</taxon>
        <taxon>Bacillati</taxon>
        <taxon>Actinomycetota</taxon>
        <taxon>Actinomycetes</taxon>
        <taxon>Kitasatosporales</taxon>
        <taxon>Streptomycetaceae</taxon>
        <taxon>Streptomyces</taxon>
    </lineage>
</organism>
<accession>A0ABT0V1F3</accession>